<protein>
    <recommendedName>
        <fullName evidence="2">histidine kinase</fullName>
        <ecNumber evidence="2">2.7.13.3</ecNumber>
    </recommendedName>
</protein>
<dbReference type="Gene3D" id="3.30.565.10">
    <property type="entry name" value="Histidine kinase-like ATPase, C-terminal domain"/>
    <property type="match status" value="1"/>
</dbReference>
<dbReference type="SUPFAM" id="SSF55874">
    <property type="entry name" value="ATPase domain of HSP90 chaperone/DNA topoisomerase II/histidine kinase"/>
    <property type="match status" value="1"/>
</dbReference>
<evidence type="ECO:0000313" key="9">
    <source>
        <dbReference type="Proteomes" id="UP000324104"/>
    </source>
</evidence>
<keyword evidence="3" id="KW-0597">Phosphoprotein</keyword>
<gene>
    <name evidence="8" type="ORF">FYC77_06230</name>
</gene>
<dbReference type="GO" id="GO:0000155">
    <property type="term" value="F:phosphorelay sensor kinase activity"/>
    <property type="evidence" value="ECO:0007669"/>
    <property type="project" value="InterPro"/>
</dbReference>
<dbReference type="InterPro" id="IPR029016">
    <property type="entry name" value="GAF-like_dom_sf"/>
</dbReference>
<dbReference type="CDD" id="cd00075">
    <property type="entry name" value="HATPase"/>
    <property type="match status" value="1"/>
</dbReference>
<dbReference type="Pfam" id="PF00512">
    <property type="entry name" value="HisKA"/>
    <property type="match status" value="1"/>
</dbReference>
<dbReference type="InterPro" id="IPR003661">
    <property type="entry name" value="HisK_dim/P_dom"/>
</dbReference>
<feature type="domain" description="Histidine kinase" evidence="7">
    <location>
        <begin position="352"/>
        <end position="544"/>
    </location>
</feature>
<evidence type="ECO:0000259" key="7">
    <source>
        <dbReference type="PROSITE" id="PS50109"/>
    </source>
</evidence>
<dbReference type="SUPFAM" id="SSF47384">
    <property type="entry name" value="Homodimeric domain of signal transducing histidine kinase"/>
    <property type="match status" value="1"/>
</dbReference>
<dbReference type="InterPro" id="IPR036097">
    <property type="entry name" value="HisK_dim/P_sf"/>
</dbReference>
<organism evidence="8 9">
    <name type="scientific">Natrialba swarupiae</name>
    <dbReference type="NCBI Taxonomy" id="2448032"/>
    <lineage>
        <taxon>Archaea</taxon>
        <taxon>Methanobacteriati</taxon>
        <taxon>Methanobacteriota</taxon>
        <taxon>Stenosarchaea group</taxon>
        <taxon>Halobacteria</taxon>
        <taxon>Halobacteriales</taxon>
        <taxon>Natrialbaceae</taxon>
        <taxon>Natrialba</taxon>
    </lineage>
</organism>
<dbReference type="Gene3D" id="3.30.450.40">
    <property type="match status" value="1"/>
</dbReference>
<dbReference type="Gene3D" id="1.10.287.130">
    <property type="match status" value="1"/>
</dbReference>
<evidence type="ECO:0000256" key="2">
    <source>
        <dbReference type="ARBA" id="ARBA00012438"/>
    </source>
</evidence>
<dbReference type="InterPro" id="IPR005467">
    <property type="entry name" value="His_kinase_dom"/>
</dbReference>
<reference evidence="8 9" key="1">
    <citation type="submission" date="2019-08" db="EMBL/GenBank/DDBJ databases">
        <title>Archaea genome.</title>
        <authorList>
            <person name="Kajale S."/>
            <person name="Shouche Y."/>
            <person name="Deshpande N."/>
            <person name="Sharma A."/>
        </authorList>
    </citation>
    <scope>NUCLEOTIDE SEQUENCE [LARGE SCALE GENOMIC DNA]</scope>
    <source>
        <strain evidence="8 9">ESP3B_9</strain>
    </source>
</reference>
<evidence type="ECO:0000256" key="6">
    <source>
        <dbReference type="ARBA" id="ARBA00023012"/>
    </source>
</evidence>
<comment type="caution">
    <text evidence="8">The sequence shown here is derived from an EMBL/GenBank/DDBJ whole genome shotgun (WGS) entry which is preliminary data.</text>
</comment>
<dbReference type="SMART" id="SM00388">
    <property type="entry name" value="HisKA"/>
    <property type="match status" value="1"/>
</dbReference>
<dbReference type="EC" id="2.7.13.3" evidence="2"/>
<dbReference type="PANTHER" id="PTHR43711:SF1">
    <property type="entry name" value="HISTIDINE KINASE 1"/>
    <property type="match status" value="1"/>
</dbReference>
<dbReference type="PRINTS" id="PR00344">
    <property type="entry name" value="BCTRLSENSOR"/>
</dbReference>
<proteinExistence type="predicted"/>
<accession>A0A5D5AM35</accession>
<keyword evidence="9" id="KW-1185">Reference proteome</keyword>
<dbReference type="Proteomes" id="UP000324104">
    <property type="component" value="Unassembled WGS sequence"/>
</dbReference>
<dbReference type="InterPro" id="IPR003018">
    <property type="entry name" value="GAF"/>
</dbReference>
<dbReference type="RefSeq" id="WP_149080637.1">
    <property type="nucleotide sequence ID" value="NZ_VTAW01000005.1"/>
</dbReference>
<evidence type="ECO:0000256" key="1">
    <source>
        <dbReference type="ARBA" id="ARBA00000085"/>
    </source>
</evidence>
<keyword evidence="6" id="KW-0902">Two-component regulatory system</keyword>
<name>A0A5D5AM35_9EURY</name>
<dbReference type="EMBL" id="VTAW01000005">
    <property type="protein sequence ID" value="TYT62908.1"/>
    <property type="molecule type" value="Genomic_DNA"/>
</dbReference>
<dbReference type="SMART" id="SM00387">
    <property type="entry name" value="HATPase_c"/>
    <property type="match status" value="1"/>
</dbReference>
<dbReference type="InterPro" id="IPR004358">
    <property type="entry name" value="Sig_transdc_His_kin-like_C"/>
</dbReference>
<dbReference type="AlphaFoldDB" id="A0A5D5AM35"/>
<dbReference type="PROSITE" id="PS50109">
    <property type="entry name" value="HIS_KIN"/>
    <property type="match status" value="1"/>
</dbReference>
<keyword evidence="4" id="KW-0808">Transferase</keyword>
<comment type="catalytic activity">
    <reaction evidence="1">
        <text>ATP + protein L-histidine = ADP + protein N-phospho-L-histidine.</text>
        <dbReference type="EC" id="2.7.13.3"/>
    </reaction>
</comment>
<dbReference type="SUPFAM" id="SSF55781">
    <property type="entry name" value="GAF domain-like"/>
    <property type="match status" value="1"/>
</dbReference>
<dbReference type="Pfam" id="PF02518">
    <property type="entry name" value="HATPase_c"/>
    <property type="match status" value="1"/>
</dbReference>
<keyword evidence="5" id="KW-0418">Kinase</keyword>
<dbReference type="InterPro" id="IPR050736">
    <property type="entry name" value="Sensor_HK_Regulatory"/>
</dbReference>
<dbReference type="InterPro" id="IPR036890">
    <property type="entry name" value="HATPase_C_sf"/>
</dbReference>
<evidence type="ECO:0000256" key="4">
    <source>
        <dbReference type="ARBA" id="ARBA00022679"/>
    </source>
</evidence>
<dbReference type="PANTHER" id="PTHR43711">
    <property type="entry name" value="TWO-COMPONENT HISTIDINE KINASE"/>
    <property type="match status" value="1"/>
</dbReference>
<sequence>MNYESQRESHGGGSVETRCPRRRFHVVYLGTRETDRERVSEELEPIYELRTVDSASAARDALDEEIDCLIVGPELTDEETIDVIEGVRGSTTDVSVVAIAPSADSAVLRALLEVDTAELVDVPDEEGISDHDVERLRTYVDEYYHRSISDIRETVFDISRSLMGAAPDETDIEIEWGLRLVGERLDADRCLVFEYADDVLDPTHVWDRRSTSSAEADPISPSAFPGFDTLSKSFDPYAVPAEVDDLEFDVPDGFLGDLGTSADRNDTVAADADSHRYLAERTLESLLAVPIVVDWELIGILVVEQEARRPWPRLLRQQIQTFGELVGYTLDRERRRRELARQNERLERFVSVVSHDLRNPLNVLSGYIELIEETGDPEHIEDVSMAADRMETMIEDLLTLARQGENLEKRQPVDLEDVARRAWNAVDTADARLVTRELGTVDGDPGRLQQAFENLFRNAIEHAGARVTVTVVGTEDGFVVEDDGPGIPVEQRNRIFREGYTGGDGTGLGLSIVATVVDAHGWSISVEESDDGGARFAFTTADDSSSRGCARPS</sequence>
<dbReference type="CDD" id="cd00082">
    <property type="entry name" value="HisKA"/>
    <property type="match status" value="1"/>
</dbReference>
<dbReference type="Pfam" id="PF01590">
    <property type="entry name" value="GAF"/>
    <property type="match status" value="1"/>
</dbReference>
<evidence type="ECO:0000313" key="8">
    <source>
        <dbReference type="EMBL" id="TYT62908.1"/>
    </source>
</evidence>
<evidence type="ECO:0000256" key="5">
    <source>
        <dbReference type="ARBA" id="ARBA00022777"/>
    </source>
</evidence>
<dbReference type="InterPro" id="IPR003594">
    <property type="entry name" value="HATPase_dom"/>
</dbReference>
<evidence type="ECO:0000256" key="3">
    <source>
        <dbReference type="ARBA" id="ARBA00022553"/>
    </source>
</evidence>